<dbReference type="PANTHER" id="PTHR48057:SF7">
    <property type="entry name" value="LEUCINE-RICH REPEAT SERINE_THREONINE-PROTEIN KINASE 1"/>
    <property type="match status" value="1"/>
</dbReference>
<dbReference type="InterPro" id="IPR007110">
    <property type="entry name" value="Ig-like_dom"/>
</dbReference>
<dbReference type="InterPro" id="IPR052595">
    <property type="entry name" value="LRRC69/RLP"/>
</dbReference>
<proteinExistence type="predicted"/>
<keyword evidence="2" id="KW-1015">Disulfide bond</keyword>
<evidence type="ECO:0000256" key="1">
    <source>
        <dbReference type="ARBA" id="ARBA00022729"/>
    </source>
</evidence>
<evidence type="ECO:0000313" key="5">
    <source>
        <dbReference type="Proteomes" id="UP000474630"/>
    </source>
</evidence>
<dbReference type="Pfam" id="PF13004">
    <property type="entry name" value="BACON"/>
    <property type="match status" value="1"/>
</dbReference>
<dbReference type="Gene3D" id="3.80.10.10">
    <property type="entry name" value="Ribonuclease Inhibitor"/>
    <property type="match status" value="1"/>
</dbReference>
<sequence length="538" mass="59199">MGCNWTAVASCNWVTITSGNSGSGNGSVQFSLQSNNSIYERNCTITVEDKTFTITQLGENCSYSLSPSEMKFTSDGGNSTFDVNTIYDCEWTTSVSCNWVNINAGNSGSGSGTVSYSVEANTSDSERTCTLTVEGKTFTIVQSAYIPPLSSEADIVSFELPGQAAPTEIGDSTIVITMPYNTDKTALIPTIEISENASISPLSGIATDFTEPVEYLLTAEDEITTKTWTVSVYNLPMINSSDSLIVNELSGLFEELNLPDDSLAKYISIIEDHIVSLNLSGLNLDGNFPQIVSQLNSLRYLDLSNNNLSGLLPDIFAIIDEGLKDALLENKLVLDYLNISNNRFVFSDLEAVWENLLHIPEFIYAPQAIVGTAIDTTIEKGENYTMLIEGYIPGKFDQYQWYKDATPISGAISETFTLDVTEYTDEGNYNCRITNSLITELILETKTISLSFSTPVGIENLELYELKIYPNPARDKVFIETGKDNPVLLKIVDIDGKQMRQIKEFTTGEIDISGFAKGIYIIRISDQNFLTTKQLIVQ</sequence>
<protein>
    <submittedName>
        <fullName evidence="4">T9SS type A sorting domain-containing protein</fullName>
    </submittedName>
</protein>
<dbReference type="SUPFAM" id="SSF52047">
    <property type="entry name" value="RNI-like"/>
    <property type="match status" value="1"/>
</dbReference>
<evidence type="ECO:0000313" key="4">
    <source>
        <dbReference type="EMBL" id="QIA08164.1"/>
    </source>
</evidence>
<dbReference type="Gene3D" id="2.60.40.2340">
    <property type="match status" value="1"/>
</dbReference>
<dbReference type="Pfam" id="PF18962">
    <property type="entry name" value="Por_Secre_tail"/>
    <property type="match status" value="1"/>
</dbReference>
<dbReference type="SUPFAM" id="SSF48726">
    <property type="entry name" value="Immunoglobulin"/>
    <property type="match status" value="1"/>
</dbReference>
<dbReference type="PROSITE" id="PS51450">
    <property type="entry name" value="LRR"/>
    <property type="match status" value="1"/>
</dbReference>
<evidence type="ECO:0000256" key="2">
    <source>
        <dbReference type="ARBA" id="ARBA00023157"/>
    </source>
</evidence>
<dbReference type="KEGG" id="drc:G0Q07_10740"/>
<keyword evidence="1" id="KW-0732">Signal</keyword>
<gene>
    <name evidence="4" type="ORF">G0Q07_10740</name>
</gene>
<dbReference type="InterPro" id="IPR013783">
    <property type="entry name" value="Ig-like_fold"/>
</dbReference>
<dbReference type="Proteomes" id="UP000474630">
    <property type="component" value="Chromosome"/>
</dbReference>
<evidence type="ECO:0000259" key="3">
    <source>
        <dbReference type="PROSITE" id="PS50835"/>
    </source>
</evidence>
<dbReference type="Gene3D" id="2.60.40.10">
    <property type="entry name" value="Immunoglobulins"/>
    <property type="match status" value="3"/>
</dbReference>
<keyword evidence="5" id="KW-1185">Reference proteome</keyword>
<dbReference type="AlphaFoldDB" id="A0A6C0RCF6"/>
<dbReference type="InterPro" id="IPR026444">
    <property type="entry name" value="Secre_tail"/>
</dbReference>
<accession>A0A6C0RCF6</accession>
<organism evidence="4 5">
    <name type="scientific">Draconibacterium halophilum</name>
    <dbReference type="NCBI Taxonomy" id="2706887"/>
    <lineage>
        <taxon>Bacteria</taxon>
        <taxon>Pseudomonadati</taxon>
        <taxon>Bacteroidota</taxon>
        <taxon>Bacteroidia</taxon>
        <taxon>Marinilabiliales</taxon>
        <taxon>Prolixibacteraceae</taxon>
        <taxon>Draconibacterium</taxon>
    </lineage>
</organism>
<feature type="domain" description="Ig-like" evidence="3">
    <location>
        <begin position="360"/>
        <end position="449"/>
    </location>
</feature>
<dbReference type="InterPro" id="IPR001611">
    <property type="entry name" value="Leu-rich_rpt"/>
</dbReference>
<dbReference type="NCBIfam" id="TIGR04183">
    <property type="entry name" value="Por_Secre_tail"/>
    <property type="match status" value="1"/>
</dbReference>
<dbReference type="PANTHER" id="PTHR48057">
    <property type="entry name" value="LEUCINE-RICH REPEAT SERINE/THREONINE-PROTEIN KINASE 1"/>
    <property type="match status" value="1"/>
</dbReference>
<dbReference type="InterPro" id="IPR036179">
    <property type="entry name" value="Ig-like_dom_sf"/>
</dbReference>
<dbReference type="InterPro" id="IPR024361">
    <property type="entry name" value="BACON"/>
</dbReference>
<dbReference type="InterPro" id="IPR032675">
    <property type="entry name" value="LRR_dom_sf"/>
</dbReference>
<dbReference type="Pfam" id="PF00560">
    <property type="entry name" value="LRR_1"/>
    <property type="match status" value="1"/>
</dbReference>
<dbReference type="CDD" id="cd14948">
    <property type="entry name" value="BACON"/>
    <property type="match status" value="1"/>
</dbReference>
<reference evidence="4 5" key="1">
    <citation type="submission" date="2020-02" db="EMBL/GenBank/DDBJ databases">
        <title>Genome sequencing for Draconibacterium sp. strain M1.</title>
        <authorList>
            <person name="Park S.-J."/>
        </authorList>
    </citation>
    <scope>NUCLEOTIDE SEQUENCE [LARGE SCALE GENOMIC DNA]</scope>
    <source>
        <strain evidence="4 5">M1</strain>
    </source>
</reference>
<name>A0A6C0RCF6_9BACT</name>
<dbReference type="EMBL" id="CP048409">
    <property type="protein sequence ID" value="QIA08164.1"/>
    <property type="molecule type" value="Genomic_DNA"/>
</dbReference>
<dbReference type="PROSITE" id="PS50835">
    <property type="entry name" value="IG_LIKE"/>
    <property type="match status" value="1"/>
</dbReference>